<evidence type="ECO:0000313" key="3">
    <source>
        <dbReference type="Proteomes" id="UP000199679"/>
    </source>
</evidence>
<dbReference type="EMBL" id="LT629740">
    <property type="protein sequence ID" value="SDR96913.1"/>
    <property type="molecule type" value="Genomic_DNA"/>
</dbReference>
<dbReference type="STRING" id="652787.SAMN05216490_0295"/>
<name>A0A1H1ND95_MUCMA</name>
<organism evidence="2 3">
    <name type="scientific">Mucilaginibacter mallensis</name>
    <dbReference type="NCBI Taxonomy" id="652787"/>
    <lineage>
        <taxon>Bacteria</taxon>
        <taxon>Pseudomonadati</taxon>
        <taxon>Bacteroidota</taxon>
        <taxon>Sphingobacteriia</taxon>
        <taxon>Sphingobacteriales</taxon>
        <taxon>Sphingobacteriaceae</taxon>
        <taxon>Mucilaginibacter</taxon>
    </lineage>
</organism>
<dbReference type="AlphaFoldDB" id="A0A1H1ND95"/>
<gene>
    <name evidence="2" type="ORF">SAMN05216490_0295</name>
</gene>
<feature type="transmembrane region" description="Helical" evidence="1">
    <location>
        <begin position="30"/>
        <end position="49"/>
    </location>
</feature>
<keyword evidence="3" id="KW-1185">Reference proteome</keyword>
<sequence length="59" mass="6855">MVNTNLVLADALFVFVMSMINMTDGFKKNMIILGPLVIIAFITCVVRHINYYKQTRRIY</sequence>
<protein>
    <submittedName>
        <fullName evidence="2">Uncharacterized protein</fullName>
    </submittedName>
</protein>
<evidence type="ECO:0000256" key="1">
    <source>
        <dbReference type="SAM" id="Phobius"/>
    </source>
</evidence>
<dbReference type="OrthoDB" id="799856at2"/>
<proteinExistence type="predicted"/>
<evidence type="ECO:0000313" key="2">
    <source>
        <dbReference type="EMBL" id="SDR96913.1"/>
    </source>
</evidence>
<keyword evidence="1" id="KW-0472">Membrane</keyword>
<keyword evidence="1" id="KW-1133">Transmembrane helix</keyword>
<accession>A0A1H1ND95</accession>
<keyword evidence="1" id="KW-0812">Transmembrane</keyword>
<dbReference type="Proteomes" id="UP000199679">
    <property type="component" value="Chromosome I"/>
</dbReference>
<dbReference type="RefSeq" id="WP_091368078.1">
    <property type="nucleotide sequence ID" value="NZ_LT629740.1"/>
</dbReference>
<reference evidence="2 3" key="1">
    <citation type="submission" date="2016-10" db="EMBL/GenBank/DDBJ databases">
        <authorList>
            <person name="de Groot N.N."/>
        </authorList>
    </citation>
    <scope>NUCLEOTIDE SEQUENCE [LARGE SCALE GENOMIC DNA]</scope>
    <source>
        <strain evidence="2 3">MP1X4</strain>
    </source>
</reference>